<dbReference type="RefSeq" id="NP_001098257.1">
    <property type="nucleotide sequence ID" value="NM_001104787.1"/>
</dbReference>
<dbReference type="PIRSF" id="PIRSF018586">
    <property type="entry name" value="FADD"/>
    <property type="match status" value="1"/>
</dbReference>
<evidence type="ECO:0000259" key="2">
    <source>
        <dbReference type="PROSITE" id="PS50168"/>
    </source>
</evidence>
<proteinExistence type="evidence at transcript level"/>
<dbReference type="AlphaFoldDB" id="Q56VD0"/>
<evidence type="ECO:0000313" key="3">
    <source>
        <dbReference type="EMBL" id="AAS91703.1"/>
    </source>
</evidence>
<dbReference type="CDD" id="cd08306">
    <property type="entry name" value="Death_FADD"/>
    <property type="match status" value="1"/>
</dbReference>
<dbReference type="FunFam" id="1.10.533.10:FF:000059">
    <property type="entry name" value="Fas-associated via death domain"/>
    <property type="match status" value="1"/>
</dbReference>
<dbReference type="SUPFAM" id="SSF47986">
    <property type="entry name" value="DEATH domain"/>
    <property type="match status" value="1"/>
</dbReference>
<feature type="domain" description="DED" evidence="2">
    <location>
        <begin position="5"/>
        <end position="83"/>
    </location>
</feature>
<dbReference type="KEGG" id="ola:100049399"/>
<dbReference type="Pfam" id="PF01335">
    <property type="entry name" value="DED"/>
    <property type="match status" value="1"/>
</dbReference>
<dbReference type="InterPro" id="IPR011029">
    <property type="entry name" value="DEATH-like_dom_sf"/>
</dbReference>
<dbReference type="PANTHER" id="PTHR15077:SF10">
    <property type="entry name" value="FAS-ASSOCIATED DEATH DOMAIN PROTEIN"/>
    <property type="match status" value="1"/>
</dbReference>
<dbReference type="InterPro" id="IPR049634">
    <property type="entry name" value="FADD_vert"/>
</dbReference>
<dbReference type="PANTHER" id="PTHR15077">
    <property type="entry name" value="FAS-ASSOCIATING DEATH DOMAIN-CONTAINING PROTEIN FADD"/>
    <property type="match status" value="1"/>
</dbReference>
<feature type="domain" description="Death" evidence="1">
    <location>
        <begin position="104"/>
        <end position="188"/>
    </location>
</feature>
<dbReference type="OrthoDB" id="100767at2759"/>
<evidence type="ECO:0000259" key="1">
    <source>
        <dbReference type="PROSITE" id="PS50017"/>
    </source>
</evidence>
<sequence length="193" mass="21801">MSSETFNALLLDISNQLKEEDLSKMKFLVRDHVGKRDLERIASGHGLFQALAERGHLGPENLDFLIGVLQGIPRVDLSEKLQQQFAGSERAANEGLSKEETDKLNIASEVISENLGRYWRKLGRKLGLSDAKLESISKRHPTDLEETALELLKEWRKSQRAEAQTEKLLKALRDCQFNLTADKVQDRLTTAGF</sequence>
<dbReference type="InterPro" id="IPR000488">
    <property type="entry name" value="Death_dom"/>
</dbReference>
<dbReference type="GeneID" id="100049399"/>
<organism evidence="3">
    <name type="scientific">Oryzias latipes</name>
    <name type="common">Japanese rice fish</name>
    <name type="synonym">Japanese killifish</name>
    <dbReference type="NCBI Taxonomy" id="8090"/>
    <lineage>
        <taxon>Eukaryota</taxon>
        <taxon>Metazoa</taxon>
        <taxon>Chordata</taxon>
        <taxon>Craniata</taxon>
        <taxon>Vertebrata</taxon>
        <taxon>Euteleostomi</taxon>
        <taxon>Actinopterygii</taxon>
        <taxon>Neopterygii</taxon>
        <taxon>Teleostei</taxon>
        <taxon>Neoteleostei</taxon>
        <taxon>Acanthomorphata</taxon>
        <taxon>Ovalentaria</taxon>
        <taxon>Atherinomorphae</taxon>
        <taxon>Beloniformes</taxon>
        <taxon>Adrianichthyidae</taxon>
        <taxon>Oryziinae</taxon>
        <taxon>Oryzias</taxon>
    </lineage>
</organism>
<dbReference type="SMR" id="Q56VD0"/>
<dbReference type="InterPro" id="IPR001875">
    <property type="entry name" value="DED_dom"/>
</dbReference>
<dbReference type="CDD" id="cd08336">
    <property type="entry name" value="DED_FADD"/>
    <property type="match status" value="1"/>
</dbReference>
<dbReference type="PROSITE" id="PS50017">
    <property type="entry name" value="DEATH_DOMAIN"/>
    <property type="match status" value="1"/>
</dbReference>
<dbReference type="CTD" id="8772"/>
<dbReference type="EMBL" id="AY518732">
    <property type="protein sequence ID" value="AAS91703.1"/>
    <property type="molecule type" value="mRNA"/>
</dbReference>
<dbReference type="PROSITE" id="PS50168">
    <property type="entry name" value="DED"/>
    <property type="match status" value="1"/>
</dbReference>
<dbReference type="SMART" id="SM00031">
    <property type="entry name" value="DED"/>
    <property type="match status" value="1"/>
</dbReference>
<dbReference type="GO" id="GO:0007165">
    <property type="term" value="P:signal transduction"/>
    <property type="evidence" value="ECO:0007669"/>
    <property type="project" value="InterPro"/>
</dbReference>
<dbReference type="SMART" id="SM00005">
    <property type="entry name" value="DEATH"/>
    <property type="match status" value="1"/>
</dbReference>
<reference evidence="3" key="1">
    <citation type="journal article" date="2007" name="BMC Genomics">
        <title>The evolutionary conservation of the core components necessary for the extrinsic apoptotic signaling pathway, in Medaka fish.</title>
        <authorList>
            <person name="Sakamaki K."/>
            <person name="Nozaki M."/>
            <person name="Kominami K."/>
            <person name="Satou Y."/>
        </authorList>
    </citation>
    <scope>NUCLEOTIDE SEQUENCE</scope>
    <source>
        <strain evidence="3">HNI</strain>
        <tissue evidence="3">Ovary</tissue>
    </source>
</reference>
<dbReference type="InterPro" id="IPR016729">
    <property type="entry name" value="FADD"/>
</dbReference>
<name>Q56VD0_ORYLA</name>
<dbReference type="Pfam" id="PF00531">
    <property type="entry name" value="Death"/>
    <property type="match status" value="1"/>
</dbReference>
<dbReference type="GO" id="GO:0042981">
    <property type="term" value="P:regulation of apoptotic process"/>
    <property type="evidence" value="ECO:0007669"/>
    <property type="project" value="InterPro"/>
</dbReference>
<protein>
    <submittedName>
        <fullName evidence="3">Fas-associating death domain-containing protein</fullName>
    </submittedName>
</protein>
<accession>Q56VD0</accession>
<dbReference type="Gene3D" id="1.10.533.10">
    <property type="entry name" value="Death Domain, Fas"/>
    <property type="match status" value="2"/>
</dbReference>